<evidence type="ECO:0000256" key="10">
    <source>
        <dbReference type="ARBA" id="ARBA00023034"/>
    </source>
</evidence>
<protein>
    <recommendedName>
        <fullName evidence="14">Hexosyltransferase</fullName>
        <ecNumber evidence="14">2.4.1.-</ecNumber>
    </recommendedName>
</protein>
<evidence type="ECO:0000256" key="6">
    <source>
        <dbReference type="ARBA" id="ARBA00022679"/>
    </source>
</evidence>
<evidence type="ECO:0000256" key="3">
    <source>
        <dbReference type="ARBA" id="ARBA00004922"/>
    </source>
</evidence>
<name>A0A087GRT1_ARAAL</name>
<dbReference type="eggNOG" id="KOG2288">
    <property type="taxonomic scope" value="Eukaryota"/>
</dbReference>
<proteinExistence type="inferred from homology"/>
<evidence type="ECO:0000313" key="15">
    <source>
        <dbReference type="EMBL" id="KFK32583.1"/>
    </source>
</evidence>
<evidence type="ECO:0000256" key="2">
    <source>
        <dbReference type="ARBA" id="ARBA00004323"/>
    </source>
</evidence>
<feature type="transmembrane region" description="Helical" evidence="14">
    <location>
        <begin position="21"/>
        <end position="43"/>
    </location>
</feature>
<evidence type="ECO:0000256" key="5">
    <source>
        <dbReference type="ARBA" id="ARBA00022676"/>
    </source>
</evidence>
<evidence type="ECO:0000256" key="7">
    <source>
        <dbReference type="ARBA" id="ARBA00022692"/>
    </source>
</evidence>
<evidence type="ECO:0000256" key="9">
    <source>
        <dbReference type="ARBA" id="ARBA00022989"/>
    </source>
</evidence>
<evidence type="ECO:0000256" key="14">
    <source>
        <dbReference type="RuleBase" id="RU363063"/>
    </source>
</evidence>
<keyword evidence="6" id="KW-0808">Transferase</keyword>
<dbReference type="GO" id="GO:0010405">
    <property type="term" value="P:arabinogalactan protein metabolic process"/>
    <property type="evidence" value="ECO:0007669"/>
    <property type="project" value="UniProtKB-ARBA"/>
</dbReference>
<dbReference type="GO" id="GO:1990714">
    <property type="term" value="F:hydroxyproline O-galactosyltransferase activity"/>
    <property type="evidence" value="ECO:0007669"/>
    <property type="project" value="UniProtKB-ARBA"/>
</dbReference>
<dbReference type="PANTHER" id="PTHR11214">
    <property type="entry name" value="BETA-1,3-N-ACETYLGLUCOSAMINYLTRANSFERASE"/>
    <property type="match status" value="1"/>
</dbReference>
<evidence type="ECO:0000256" key="4">
    <source>
        <dbReference type="ARBA" id="ARBA00008661"/>
    </source>
</evidence>
<keyword evidence="5 14" id="KW-0328">Glycosyltransferase</keyword>
<comment type="cofactor">
    <cofactor evidence="1 14">
        <name>Mn(2+)</name>
        <dbReference type="ChEBI" id="CHEBI:29035"/>
    </cofactor>
</comment>
<dbReference type="EMBL" id="CM002874">
    <property type="protein sequence ID" value="KFK32583.1"/>
    <property type="molecule type" value="Genomic_DNA"/>
</dbReference>
<comment type="function">
    <text evidence="13">Possesses hydroxyproline O-galactosyltransferase activity. Transfers galactose from UDP-galactose to hydroxyproline residues in the arabinogalactan proteins (AGPs). Is specific for AGPs containing non-contiguous peptidyl hydroxyproline residues. The addition of galactose onto the peptidyl hydroxyproline residues in AGP core proteins represents the first committed step in arabinogalactan polysaccharide addition. AGP glycans play essential roles in both vegetative and reproductive plant growth.</text>
</comment>
<dbReference type="AlphaFoldDB" id="A0A087GRT1"/>
<organism evidence="15 16">
    <name type="scientific">Arabis alpina</name>
    <name type="common">Alpine rock-cress</name>
    <dbReference type="NCBI Taxonomy" id="50452"/>
    <lineage>
        <taxon>Eukaryota</taxon>
        <taxon>Viridiplantae</taxon>
        <taxon>Streptophyta</taxon>
        <taxon>Embryophyta</taxon>
        <taxon>Tracheophyta</taxon>
        <taxon>Spermatophyta</taxon>
        <taxon>Magnoliopsida</taxon>
        <taxon>eudicotyledons</taxon>
        <taxon>Gunneridae</taxon>
        <taxon>Pentapetalae</taxon>
        <taxon>rosids</taxon>
        <taxon>malvids</taxon>
        <taxon>Brassicales</taxon>
        <taxon>Brassicaceae</taxon>
        <taxon>Arabideae</taxon>
        <taxon>Arabis</taxon>
    </lineage>
</organism>
<reference evidence="16" key="1">
    <citation type="journal article" date="2015" name="Nat. Plants">
        <title>Genome expansion of Arabis alpina linked with retrotransposition and reduced symmetric DNA methylation.</title>
        <authorList>
            <person name="Willing E.M."/>
            <person name="Rawat V."/>
            <person name="Mandakova T."/>
            <person name="Maumus F."/>
            <person name="James G.V."/>
            <person name="Nordstroem K.J."/>
            <person name="Becker C."/>
            <person name="Warthmann N."/>
            <person name="Chica C."/>
            <person name="Szarzynska B."/>
            <person name="Zytnicki M."/>
            <person name="Albani M.C."/>
            <person name="Kiefer C."/>
            <person name="Bergonzi S."/>
            <person name="Castaings L."/>
            <person name="Mateos J.L."/>
            <person name="Berns M.C."/>
            <person name="Bujdoso N."/>
            <person name="Piofczyk T."/>
            <person name="de Lorenzo L."/>
            <person name="Barrero-Sicilia C."/>
            <person name="Mateos I."/>
            <person name="Piednoel M."/>
            <person name="Hagmann J."/>
            <person name="Chen-Min-Tao R."/>
            <person name="Iglesias-Fernandez R."/>
            <person name="Schuster S.C."/>
            <person name="Alonso-Blanco C."/>
            <person name="Roudier F."/>
            <person name="Carbonero P."/>
            <person name="Paz-Ares J."/>
            <person name="Davis S.J."/>
            <person name="Pecinka A."/>
            <person name="Quesneville H."/>
            <person name="Colot V."/>
            <person name="Lysak M.A."/>
            <person name="Weigel D."/>
            <person name="Coupland G."/>
            <person name="Schneeberger K."/>
        </authorList>
    </citation>
    <scope>NUCLEOTIDE SEQUENCE [LARGE SCALE GENOMIC DNA]</scope>
    <source>
        <strain evidence="16">cv. Pajares</strain>
    </source>
</reference>
<dbReference type="EC" id="2.4.1.-" evidence="14"/>
<comment type="subcellular location">
    <subcellularLocation>
        <location evidence="2 14">Golgi apparatus membrane</location>
        <topology evidence="2 14">Single-pass type II membrane protein</topology>
    </subcellularLocation>
</comment>
<dbReference type="InterPro" id="IPR002659">
    <property type="entry name" value="Glyco_trans_31"/>
</dbReference>
<dbReference type="PANTHER" id="PTHR11214:SF124">
    <property type="entry name" value="HYDROXYPROLINE O-GALACTOSYLTRANSFERASE HPGT3"/>
    <property type="match status" value="1"/>
</dbReference>
<dbReference type="FunFam" id="3.90.550.50:FF:000023">
    <property type="entry name" value="Hexosyltransferase"/>
    <property type="match status" value="1"/>
</dbReference>
<evidence type="ECO:0000256" key="1">
    <source>
        <dbReference type="ARBA" id="ARBA00001936"/>
    </source>
</evidence>
<keyword evidence="12 14" id="KW-0464">Manganese</keyword>
<gene>
    <name evidence="15" type="ordered locus">AALP_Aa6g262100</name>
</gene>
<keyword evidence="9 14" id="KW-1133">Transmembrane helix</keyword>
<evidence type="ECO:0000256" key="11">
    <source>
        <dbReference type="ARBA" id="ARBA00023136"/>
    </source>
</evidence>
<evidence type="ECO:0000313" key="16">
    <source>
        <dbReference type="Proteomes" id="UP000029120"/>
    </source>
</evidence>
<dbReference type="Proteomes" id="UP000029120">
    <property type="component" value="Chromosome 6"/>
</dbReference>
<keyword evidence="11 14" id="KW-0472">Membrane</keyword>
<comment type="similarity">
    <text evidence="4 14">Belongs to the glycosyltransferase 31 family.</text>
</comment>
<comment type="pathway">
    <text evidence="3">Protein modification; protein glycosylation.</text>
</comment>
<dbReference type="UniPathway" id="UPA00378"/>
<dbReference type="Pfam" id="PF01762">
    <property type="entry name" value="Galactosyl_T"/>
    <property type="match status" value="1"/>
</dbReference>
<dbReference type="OMA" id="QEGGQWY"/>
<dbReference type="OrthoDB" id="1158011at2759"/>
<accession>A0A087GRT1</accession>
<dbReference type="GO" id="GO:0000139">
    <property type="term" value="C:Golgi membrane"/>
    <property type="evidence" value="ECO:0007669"/>
    <property type="project" value="UniProtKB-SubCell"/>
</dbReference>
<evidence type="ECO:0000256" key="12">
    <source>
        <dbReference type="ARBA" id="ARBA00023211"/>
    </source>
</evidence>
<evidence type="ECO:0000256" key="13">
    <source>
        <dbReference type="ARBA" id="ARBA00059326"/>
    </source>
</evidence>
<keyword evidence="8 14" id="KW-0735">Signal-anchor</keyword>
<keyword evidence="10 14" id="KW-0333">Golgi apparatus</keyword>
<keyword evidence="16" id="KW-1185">Reference proteome</keyword>
<dbReference type="Gene3D" id="3.90.550.50">
    <property type="match status" value="1"/>
</dbReference>
<keyword evidence="7 14" id="KW-0812">Transmembrane</keyword>
<sequence length="339" mass="38203">MENLPSTVSERRGRTSKSQKPSLLIVMAFFSCLACLYVAGRLWQDAENRVVLNSMLKKNYDQRPKVLTVGDKLMALGCKDIEGKIIETEMDLTLAKSQGYLKNQKSGSSPGKKLLVVIGVYTGFGSHLRRNIFRGPQGDALRKLEERGVVLRFVIGRSPNRGDSLDRKIDEEDQASKDFLILENHEEAEEELPKKVKLFFSAAVQNWDAEFYVKVDDNIDLDLEGLISLLESRRDQGAAYIGCMKSGEVVVEEGEQWFEPEWWKFGDEKSYFRHAAGSVILLSKNLAQYININSGSLKTYAFDDISIGSWMLGVQATYIDDNRLCCTSNIRQDKVCSVA</sequence>
<evidence type="ECO:0000256" key="8">
    <source>
        <dbReference type="ARBA" id="ARBA00022968"/>
    </source>
</evidence>
<dbReference type="Gramene" id="KFK32583">
    <property type="protein sequence ID" value="KFK32583"/>
    <property type="gene ID" value="AALP_AA6G262100"/>
</dbReference>